<organism evidence="8 9">
    <name type="scientific">Euplotes crassus</name>
    <dbReference type="NCBI Taxonomy" id="5936"/>
    <lineage>
        <taxon>Eukaryota</taxon>
        <taxon>Sar</taxon>
        <taxon>Alveolata</taxon>
        <taxon>Ciliophora</taxon>
        <taxon>Intramacronucleata</taxon>
        <taxon>Spirotrichea</taxon>
        <taxon>Hypotrichia</taxon>
        <taxon>Euplotida</taxon>
        <taxon>Euplotidae</taxon>
        <taxon>Moneuplotes</taxon>
    </lineage>
</organism>
<evidence type="ECO:0000256" key="6">
    <source>
        <dbReference type="PROSITE-ProRule" id="PRU00042"/>
    </source>
</evidence>
<evidence type="ECO:0000313" key="8">
    <source>
        <dbReference type="EMBL" id="CAI2366042.1"/>
    </source>
</evidence>
<comment type="caution">
    <text evidence="8">The sequence shown here is derived from an EMBL/GenBank/DDBJ whole genome shotgun (WGS) entry which is preliminary data.</text>
</comment>
<dbReference type="GO" id="GO:0008270">
    <property type="term" value="F:zinc ion binding"/>
    <property type="evidence" value="ECO:0007669"/>
    <property type="project" value="UniProtKB-KW"/>
</dbReference>
<feature type="domain" description="C2H2-type" evidence="7">
    <location>
        <begin position="250"/>
        <end position="276"/>
    </location>
</feature>
<dbReference type="SMART" id="SM00355">
    <property type="entry name" value="ZnF_C2H2"/>
    <property type="match status" value="3"/>
</dbReference>
<keyword evidence="5" id="KW-0539">Nucleus</keyword>
<protein>
    <recommendedName>
        <fullName evidence="7">C2H2-type domain-containing protein</fullName>
    </recommendedName>
</protein>
<feature type="domain" description="C2H2-type" evidence="7">
    <location>
        <begin position="217"/>
        <end position="239"/>
    </location>
</feature>
<dbReference type="PANTHER" id="PTHR23235:SF142">
    <property type="entry name" value="ZINC FINGER PROTEIN 384"/>
    <property type="match status" value="1"/>
</dbReference>
<keyword evidence="1" id="KW-0479">Metal-binding</keyword>
<keyword evidence="3 6" id="KW-0863">Zinc-finger</keyword>
<dbReference type="Proteomes" id="UP001295684">
    <property type="component" value="Unassembled WGS sequence"/>
</dbReference>
<evidence type="ECO:0000256" key="1">
    <source>
        <dbReference type="ARBA" id="ARBA00022723"/>
    </source>
</evidence>
<keyword evidence="4" id="KW-0862">Zinc</keyword>
<name>A0AAD1XCI0_EUPCR</name>
<dbReference type="FunFam" id="3.30.160.60:FF:002343">
    <property type="entry name" value="Zinc finger protein 33A"/>
    <property type="match status" value="1"/>
</dbReference>
<dbReference type="PANTHER" id="PTHR23235">
    <property type="entry name" value="KRUEPPEL-LIKE TRANSCRIPTION FACTOR"/>
    <property type="match status" value="1"/>
</dbReference>
<evidence type="ECO:0000256" key="3">
    <source>
        <dbReference type="ARBA" id="ARBA00022771"/>
    </source>
</evidence>
<evidence type="ECO:0000256" key="2">
    <source>
        <dbReference type="ARBA" id="ARBA00022737"/>
    </source>
</evidence>
<keyword evidence="2" id="KW-0677">Repeat</keyword>
<feature type="domain" description="C2H2-type" evidence="7">
    <location>
        <begin position="187"/>
        <end position="216"/>
    </location>
</feature>
<dbReference type="PROSITE" id="PS00028">
    <property type="entry name" value="ZINC_FINGER_C2H2_1"/>
    <property type="match status" value="3"/>
</dbReference>
<evidence type="ECO:0000259" key="7">
    <source>
        <dbReference type="PROSITE" id="PS50157"/>
    </source>
</evidence>
<dbReference type="PROSITE" id="PS50157">
    <property type="entry name" value="ZINC_FINGER_C2H2_2"/>
    <property type="match status" value="3"/>
</dbReference>
<evidence type="ECO:0000313" key="9">
    <source>
        <dbReference type="Proteomes" id="UP001295684"/>
    </source>
</evidence>
<dbReference type="InterPro" id="IPR036236">
    <property type="entry name" value="Znf_C2H2_sf"/>
</dbReference>
<dbReference type="AlphaFoldDB" id="A0AAD1XCI0"/>
<dbReference type="SUPFAM" id="SSF57667">
    <property type="entry name" value="beta-beta-alpha zinc fingers"/>
    <property type="match status" value="2"/>
</dbReference>
<evidence type="ECO:0000256" key="5">
    <source>
        <dbReference type="ARBA" id="ARBA00023242"/>
    </source>
</evidence>
<dbReference type="EMBL" id="CAMPGE010007115">
    <property type="protein sequence ID" value="CAI2366042.1"/>
    <property type="molecule type" value="Genomic_DNA"/>
</dbReference>
<evidence type="ECO:0000256" key="4">
    <source>
        <dbReference type="ARBA" id="ARBA00022833"/>
    </source>
</evidence>
<dbReference type="InterPro" id="IPR013087">
    <property type="entry name" value="Znf_C2H2_type"/>
</dbReference>
<dbReference type="GO" id="GO:0000981">
    <property type="term" value="F:DNA-binding transcription factor activity, RNA polymerase II-specific"/>
    <property type="evidence" value="ECO:0007669"/>
    <property type="project" value="TreeGrafter"/>
</dbReference>
<keyword evidence="9" id="KW-1185">Reference proteome</keyword>
<dbReference type="GO" id="GO:0000978">
    <property type="term" value="F:RNA polymerase II cis-regulatory region sequence-specific DNA binding"/>
    <property type="evidence" value="ECO:0007669"/>
    <property type="project" value="TreeGrafter"/>
</dbReference>
<gene>
    <name evidence="8" type="ORF">ECRASSUSDP1_LOCUS7313</name>
</gene>
<reference evidence="8" key="1">
    <citation type="submission" date="2023-07" db="EMBL/GenBank/DDBJ databases">
        <authorList>
            <consortium name="AG Swart"/>
            <person name="Singh M."/>
            <person name="Singh A."/>
            <person name="Seah K."/>
            <person name="Emmerich C."/>
        </authorList>
    </citation>
    <scope>NUCLEOTIDE SEQUENCE</scope>
    <source>
        <strain evidence="8">DP1</strain>
    </source>
</reference>
<proteinExistence type="predicted"/>
<sequence length="276" mass="33067">MNPELPLKHSKTLYLPVGISRTLPPKTQGLLRRSALDHSQRVQEYFHPFRIYPNELQLTRKYPKKLNFEEIKKDREVIVLDSPERKIPSERNFMNFQNKQNVFKPSDLEVLDKRNILIEERHGVKYVKNSQGREFVYYENLEQVRNILKYQFPGMTKDSMYKELLRPYRHKVVSVGDIVSGSFKQVYQCGYSNCTKQFSKTWNLVDHLRMHEGIKPYKCHICYKLFTQKGNLQKHLKQHVITDVEQRKKFRCDYCGKGYTERYNCVAHMRKHCRNS</sequence>
<dbReference type="Gene3D" id="3.30.160.60">
    <property type="entry name" value="Classic Zinc Finger"/>
    <property type="match status" value="2"/>
</dbReference>
<dbReference type="Pfam" id="PF00096">
    <property type="entry name" value="zf-C2H2"/>
    <property type="match status" value="3"/>
</dbReference>
<accession>A0AAD1XCI0</accession>